<dbReference type="Proteomes" id="UP000030663">
    <property type="component" value="Unassembled WGS sequence"/>
</dbReference>
<gene>
    <name evidence="1" type="ORF">FOQG_17295</name>
</gene>
<dbReference type="HOGENOM" id="CLU_2399780_0_0_1"/>
<protein>
    <submittedName>
        <fullName evidence="1">Uncharacterized protein</fullName>
    </submittedName>
</protein>
<dbReference type="EMBL" id="JH658552">
    <property type="protein sequence ID" value="EXK78003.1"/>
    <property type="molecule type" value="Genomic_DNA"/>
</dbReference>
<keyword evidence="2" id="KW-1185">Reference proteome</keyword>
<evidence type="ECO:0000313" key="1">
    <source>
        <dbReference type="EMBL" id="EXK78003.1"/>
    </source>
</evidence>
<sequence>MYWMSGPSFRTCSLGISQTETASFSINYCRSISVKNGPNEMWRQLRQRGGRIWLTGYCCLKAGVSRAPIRTVVDLRPISGCSKVWRYLYGRQR</sequence>
<reference evidence="1 2" key="1">
    <citation type="submission" date="2011-11" db="EMBL/GenBank/DDBJ databases">
        <title>The Genome Sequence of Fusarium oxysporum PHW815.</title>
        <authorList>
            <consortium name="The Broad Institute Genome Sequencing Platform"/>
            <person name="Ma L.-J."/>
            <person name="Gale L.R."/>
            <person name="Schwartz D.C."/>
            <person name="Zhou S."/>
            <person name="Corby-Kistler H."/>
            <person name="Young S.K."/>
            <person name="Zeng Q."/>
            <person name="Gargeya S."/>
            <person name="Fitzgerald M."/>
            <person name="Haas B."/>
            <person name="Abouelleil A."/>
            <person name="Alvarado L."/>
            <person name="Arachchi H.M."/>
            <person name="Berlin A."/>
            <person name="Brown A."/>
            <person name="Chapman S.B."/>
            <person name="Chen Z."/>
            <person name="Dunbar C."/>
            <person name="Freedman E."/>
            <person name="Gearin G."/>
            <person name="Goldberg J."/>
            <person name="Griggs A."/>
            <person name="Gujja S."/>
            <person name="Heiman D."/>
            <person name="Howarth C."/>
            <person name="Larson L."/>
            <person name="Lui A."/>
            <person name="MacDonald P.J.P."/>
            <person name="Montmayeur A."/>
            <person name="Murphy C."/>
            <person name="Neiman D."/>
            <person name="Pearson M."/>
            <person name="Priest M."/>
            <person name="Roberts A."/>
            <person name="Saif S."/>
            <person name="Shea T."/>
            <person name="Shenoy N."/>
            <person name="Sisk P."/>
            <person name="Stolte C."/>
            <person name="Sykes S."/>
            <person name="Wortman J."/>
            <person name="Nusbaum C."/>
            <person name="Birren B."/>
        </authorList>
    </citation>
    <scope>NUCLEOTIDE SEQUENCE [LARGE SCALE GENOMIC DNA]</scope>
    <source>
        <strain evidence="1 2">54005</strain>
    </source>
</reference>
<organism evidence="1 2">
    <name type="scientific">Fusarium oxysporum f. sp. raphani 54005</name>
    <dbReference type="NCBI Taxonomy" id="1089458"/>
    <lineage>
        <taxon>Eukaryota</taxon>
        <taxon>Fungi</taxon>
        <taxon>Dikarya</taxon>
        <taxon>Ascomycota</taxon>
        <taxon>Pezizomycotina</taxon>
        <taxon>Sordariomycetes</taxon>
        <taxon>Hypocreomycetidae</taxon>
        <taxon>Hypocreales</taxon>
        <taxon>Nectriaceae</taxon>
        <taxon>Fusarium</taxon>
        <taxon>Fusarium oxysporum species complex</taxon>
    </lineage>
</organism>
<evidence type="ECO:0000313" key="2">
    <source>
        <dbReference type="Proteomes" id="UP000030663"/>
    </source>
</evidence>
<proteinExistence type="predicted"/>
<name>X0BGM8_FUSOX</name>
<dbReference type="AlphaFoldDB" id="X0BGM8"/>
<accession>X0BGM8</accession>